<gene>
    <name evidence="2" type="ORF">ACFQRF_17615</name>
</gene>
<sequence length="78" mass="8429">MLGINMAREHGSMAVESHHTRWRKSSYSNAGGECVEVASLSGTRLVRDSKQANADRLAFSSTAWNAFLGAVKAGEFDV</sequence>
<name>A0ABW2KI16_9ACTN</name>
<protein>
    <submittedName>
        <fullName evidence="2">DUF397 domain-containing protein</fullName>
    </submittedName>
</protein>
<comment type="caution">
    <text evidence="2">The sequence shown here is derived from an EMBL/GenBank/DDBJ whole genome shotgun (WGS) entry which is preliminary data.</text>
</comment>
<evidence type="ECO:0000313" key="3">
    <source>
        <dbReference type="Proteomes" id="UP001596540"/>
    </source>
</evidence>
<dbReference type="Proteomes" id="UP001596540">
    <property type="component" value="Unassembled WGS sequence"/>
</dbReference>
<dbReference type="InterPro" id="IPR007278">
    <property type="entry name" value="DUF397"/>
</dbReference>
<reference evidence="3" key="1">
    <citation type="journal article" date="2019" name="Int. J. Syst. Evol. Microbiol.">
        <title>The Global Catalogue of Microorganisms (GCM) 10K type strain sequencing project: providing services to taxonomists for standard genome sequencing and annotation.</title>
        <authorList>
            <consortium name="The Broad Institute Genomics Platform"/>
            <consortium name="The Broad Institute Genome Sequencing Center for Infectious Disease"/>
            <person name="Wu L."/>
            <person name="Ma J."/>
        </authorList>
    </citation>
    <scope>NUCLEOTIDE SEQUENCE [LARGE SCALE GENOMIC DNA]</scope>
    <source>
        <strain evidence="3">CGMCC 4.7382</strain>
    </source>
</reference>
<accession>A0ABW2KI16</accession>
<proteinExistence type="predicted"/>
<organism evidence="2 3">
    <name type="scientific">Marinactinospora rubrisoli</name>
    <dbReference type="NCBI Taxonomy" id="2715399"/>
    <lineage>
        <taxon>Bacteria</taxon>
        <taxon>Bacillati</taxon>
        <taxon>Actinomycetota</taxon>
        <taxon>Actinomycetes</taxon>
        <taxon>Streptosporangiales</taxon>
        <taxon>Nocardiopsidaceae</taxon>
        <taxon>Marinactinospora</taxon>
    </lineage>
</organism>
<dbReference type="EMBL" id="JBHTBH010000008">
    <property type="protein sequence ID" value="MFC7329553.1"/>
    <property type="molecule type" value="Genomic_DNA"/>
</dbReference>
<dbReference type="Pfam" id="PF04149">
    <property type="entry name" value="DUF397"/>
    <property type="match status" value="1"/>
</dbReference>
<evidence type="ECO:0000313" key="2">
    <source>
        <dbReference type="EMBL" id="MFC7329553.1"/>
    </source>
</evidence>
<feature type="domain" description="DUF397" evidence="1">
    <location>
        <begin position="21"/>
        <end position="72"/>
    </location>
</feature>
<dbReference type="RefSeq" id="WP_379872203.1">
    <property type="nucleotide sequence ID" value="NZ_JBHTBH010000008.1"/>
</dbReference>
<evidence type="ECO:0000259" key="1">
    <source>
        <dbReference type="Pfam" id="PF04149"/>
    </source>
</evidence>
<keyword evidence="3" id="KW-1185">Reference proteome</keyword>